<organism evidence="4 5">
    <name type="scientific">Candidatus Sungiibacteriota bacterium</name>
    <dbReference type="NCBI Taxonomy" id="2750080"/>
    <lineage>
        <taxon>Bacteria</taxon>
        <taxon>Candidatus Sungiibacteriota</taxon>
    </lineage>
</organism>
<reference evidence="4" key="1">
    <citation type="submission" date="2020-07" db="EMBL/GenBank/DDBJ databases">
        <title>Huge and variable diversity of episymbiotic CPR bacteria and DPANN archaea in groundwater ecosystems.</title>
        <authorList>
            <person name="He C.Y."/>
            <person name="Keren R."/>
            <person name="Whittaker M."/>
            <person name="Farag I.F."/>
            <person name="Doudna J."/>
            <person name="Cate J.H.D."/>
            <person name="Banfield J.F."/>
        </authorList>
    </citation>
    <scope>NUCLEOTIDE SEQUENCE</scope>
    <source>
        <strain evidence="3">NC_groundwater_191_Ag_S-0.1um_45_8</strain>
        <strain evidence="4">NC_groundwater_418_Ag_B-0.1um_45_10</strain>
    </source>
</reference>
<gene>
    <name evidence="3" type="ORF">HYT38_02470</name>
    <name evidence="4" type="ORF">HYV66_03120</name>
</gene>
<feature type="coiled-coil region" evidence="1">
    <location>
        <begin position="431"/>
        <end position="461"/>
    </location>
</feature>
<accession>A0A932DSE4</accession>
<evidence type="ECO:0000313" key="3">
    <source>
        <dbReference type="EMBL" id="MBI2052519.1"/>
    </source>
</evidence>
<evidence type="ECO:0000313" key="5">
    <source>
        <dbReference type="Proteomes" id="UP000709672"/>
    </source>
</evidence>
<dbReference type="Gene3D" id="3.40.50.300">
    <property type="entry name" value="P-loop containing nucleotide triphosphate hydrolases"/>
    <property type="match status" value="2"/>
</dbReference>
<dbReference type="Proteomes" id="UP000709672">
    <property type="component" value="Unassembled WGS sequence"/>
</dbReference>
<dbReference type="InterPro" id="IPR003395">
    <property type="entry name" value="RecF/RecN/SMC_N"/>
</dbReference>
<proteinExistence type="predicted"/>
<dbReference type="EMBL" id="JACOYY010000069">
    <property type="protein sequence ID" value="MBI2052519.1"/>
    <property type="molecule type" value="Genomic_DNA"/>
</dbReference>
<evidence type="ECO:0000313" key="4">
    <source>
        <dbReference type="EMBL" id="MBI2466186.1"/>
    </source>
</evidence>
<feature type="coiled-coil region" evidence="1">
    <location>
        <begin position="167"/>
        <end position="222"/>
    </location>
</feature>
<evidence type="ECO:0000259" key="2">
    <source>
        <dbReference type="Pfam" id="PF02463"/>
    </source>
</evidence>
<dbReference type="SUPFAM" id="SSF52540">
    <property type="entry name" value="P-loop containing nucleoside triphosphate hydrolases"/>
    <property type="match status" value="1"/>
</dbReference>
<dbReference type="Pfam" id="PF02463">
    <property type="entry name" value="SMC_N"/>
    <property type="match status" value="1"/>
</dbReference>
<protein>
    <submittedName>
        <fullName evidence="4">AAA family ATPase</fullName>
    </submittedName>
</protein>
<sequence>MHLKKLELSGFKSFAKKTILDFPKGITVVAGPNGSGKSNVVDAIRWALAEQSFKNLRGKKGEDLIFYGSSGRNSLARASVAMHFDFEGEHNHFGFSEAVVEREVDKSGENSYILNSRKVRLLDMEEFLAKSRVGSSSFRVISQGMSDKLLNLSPQEFKGFIEEAAGVKEYQDKKNQAVARLERTRENLEKVQAILAELRPQLKVLKREKDKLEKKGEYLSQLKNAARDFFGLRYRGILAWENKISEHKKKINSALKPLAGEVKKLKEDIFSFDKKDALDAEMSALTLEVRKLEGEENRTAREIISAEGRINLEEEKERQRLPVGAEYLKEKIGALAAKLSVDFKGMDVESLRSLMAGVAVALQDLLKVMEQGLDPVGGANTIPALKQSLEKLLTRQQEIKSRLAKATLARADKEKIFINERKVSLTKERVYRGKESELYRLESDLRQMEIEEEKLKLHQAKFHQDMAAVGAVTLADVIGEQAEAKAVLAGEPAVAEPVLEDKVWKLKKRLEEVGFIDEAVIQEYDGVNERYNFLYKESEDLTQTLDSLSNLVFGLEQQMATRYKTALSNMNHVFGGYFRLIFSGGKAELSSAKLANIKPSIADGEAKIDNQDKEETNGVELKLELPGKKVKSLATLSGGERTLTSIALLFALASIRKPPVMVLDEIDAALDETNTQKFVRLVKELSQDTQFIIITHNRETMRGADALYGVSMKDGISHLLSLKLQNV</sequence>
<keyword evidence="1" id="KW-0175">Coiled coil</keyword>
<name>A0A932DSE4_9BACT</name>
<dbReference type="EMBL" id="JACPHQ010000043">
    <property type="protein sequence ID" value="MBI2466186.1"/>
    <property type="molecule type" value="Genomic_DNA"/>
</dbReference>
<comment type="caution">
    <text evidence="4">The sequence shown here is derived from an EMBL/GenBank/DDBJ whole genome shotgun (WGS) entry which is preliminary data.</text>
</comment>
<dbReference type="PANTHER" id="PTHR43977">
    <property type="entry name" value="STRUCTURAL MAINTENANCE OF CHROMOSOMES PROTEIN 3"/>
    <property type="match status" value="1"/>
</dbReference>
<feature type="domain" description="RecF/RecN/SMC N-terminal" evidence="2">
    <location>
        <begin position="2"/>
        <end position="717"/>
    </location>
</feature>
<dbReference type="InterPro" id="IPR027417">
    <property type="entry name" value="P-loop_NTPase"/>
</dbReference>
<evidence type="ECO:0000256" key="1">
    <source>
        <dbReference type="SAM" id="Coils"/>
    </source>
</evidence>
<dbReference type="Proteomes" id="UP000786662">
    <property type="component" value="Unassembled WGS sequence"/>
</dbReference>
<dbReference type="AlphaFoldDB" id="A0A932DSE4"/>